<name>A0A7J7M9L9_9MAGN</name>
<organism evidence="1 2">
    <name type="scientific">Kingdonia uniflora</name>
    <dbReference type="NCBI Taxonomy" id="39325"/>
    <lineage>
        <taxon>Eukaryota</taxon>
        <taxon>Viridiplantae</taxon>
        <taxon>Streptophyta</taxon>
        <taxon>Embryophyta</taxon>
        <taxon>Tracheophyta</taxon>
        <taxon>Spermatophyta</taxon>
        <taxon>Magnoliopsida</taxon>
        <taxon>Ranunculales</taxon>
        <taxon>Circaeasteraceae</taxon>
        <taxon>Kingdonia</taxon>
    </lineage>
</organism>
<proteinExistence type="predicted"/>
<reference evidence="1 2" key="1">
    <citation type="journal article" date="2020" name="IScience">
        <title>Genome Sequencing of the Endangered Kingdonia uniflora (Circaeasteraceae, Ranunculales) Reveals Potential Mechanisms of Evolutionary Specialization.</title>
        <authorList>
            <person name="Sun Y."/>
            <person name="Deng T."/>
            <person name="Zhang A."/>
            <person name="Moore M.J."/>
            <person name="Landis J.B."/>
            <person name="Lin N."/>
            <person name="Zhang H."/>
            <person name="Zhang X."/>
            <person name="Huang J."/>
            <person name="Zhang X."/>
            <person name="Sun H."/>
            <person name="Wang H."/>
        </authorList>
    </citation>
    <scope>NUCLEOTIDE SEQUENCE [LARGE SCALE GENOMIC DNA]</scope>
    <source>
        <strain evidence="1">TB1705</strain>
        <tissue evidence="1">Leaf</tissue>
    </source>
</reference>
<comment type="caution">
    <text evidence="1">The sequence shown here is derived from an EMBL/GenBank/DDBJ whole genome shotgun (WGS) entry which is preliminary data.</text>
</comment>
<evidence type="ECO:0000313" key="1">
    <source>
        <dbReference type="EMBL" id="KAF6151575.1"/>
    </source>
</evidence>
<dbReference type="EMBL" id="JACGCM010001686">
    <property type="protein sequence ID" value="KAF6151575.1"/>
    <property type="molecule type" value="Genomic_DNA"/>
</dbReference>
<evidence type="ECO:0000313" key="2">
    <source>
        <dbReference type="Proteomes" id="UP000541444"/>
    </source>
</evidence>
<dbReference type="Proteomes" id="UP000541444">
    <property type="component" value="Unassembled WGS sequence"/>
</dbReference>
<keyword evidence="2" id="KW-1185">Reference proteome</keyword>
<sequence length="66" mass="7209">MPDEKDGGADGDANGDEVGAVEKVVKEEELGVVAEEELEYHDASDKHKGEMVNQCLRLRQGPLKSR</sequence>
<gene>
    <name evidence="1" type="ORF">GIB67_021761</name>
</gene>
<protein>
    <submittedName>
        <fullName evidence="1">Uncharacterized protein</fullName>
    </submittedName>
</protein>
<accession>A0A7J7M9L9</accession>
<dbReference type="AlphaFoldDB" id="A0A7J7M9L9"/>